<dbReference type="EMBL" id="CP036349">
    <property type="protein sequence ID" value="QDV76265.1"/>
    <property type="molecule type" value="Genomic_DNA"/>
</dbReference>
<dbReference type="RefSeq" id="WP_145116720.1">
    <property type="nucleotide sequence ID" value="NZ_CP036349.1"/>
</dbReference>
<accession>A0A518KEP2</accession>
<evidence type="ECO:0000313" key="1">
    <source>
        <dbReference type="EMBL" id="QDV76265.1"/>
    </source>
</evidence>
<dbReference type="AlphaFoldDB" id="A0A518KEP2"/>
<dbReference type="Proteomes" id="UP000316426">
    <property type="component" value="Chromosome"/>
</dbReference>
<evidence type="ECO:0000313" key="2">
    <source>
        <dbReference type="Proteomes" id="UP000316426"/>
    </source>
</evidence>
<sequence>MRASLKPFEDDELITDDLRRIDYLPSPDEIADACASIRSAWSLSEKRRRFVGDLMPDEPDSAWRPPVIDTSHFRMAASRGVEAGI</sequence>
<organism evidence="1 2">
    <name type="scientific">Botrimarina mediterranea</name>
    <dbReference type="NCBI Taxonomy" id="2528022"/>
    <lineage>
        <taxon>Bacteria</taxon>
        <taxon>Pseudomonadati</taxon>
        <taxon>Planctomycetota</taxon>
        <taxon>Planctomycetia</taxon>
        <taxon>Pirellulales</taxon>
        <taxon>Lacipirellulaceae</taxon>
        <taxon>Botrimarina</taxon>
    </lineage>
</organism>
<gene>
    <name evidence="1" type="ORF">Spa11_44950</name>
</gene>
<reference evidence="1 2" key="1">
    <citation type="submission" date="2019-02" db="EMBL/GenBank/DDBJ databases">
        <title>Deep-cultivation of Planctomycetes and their phenomic and genomic characterization uncovers novel biology.</title>
        <authorList>
            <person name="Wiegand S."/>
            <person name="Jogler M."/>
            <person name="Boedeker C."/>
            <person name="Pinto D."/>
            <person name="Vollmers J."/>
            <person name="Rivas-Marin E."/>
            <person name="Kohn T."/>
            <person name="Peeters S.H."/>
            <person name="Heuer A."/>
            <person name="Rast P."/>
            <person name="Oberbeckmann S."/>
            <person name="Bunk B."/>
            <person name="Jeske O."/>
            <person name="Meyerdierks A."/>
            <person name="Storesund J.E."/>
            <person name="Kallscheuer N."/>
            <person name="Luecker S."/>
            <person name="Lage O.M."/>
            <person name="Pohl T."/>
            <person name="Merkel B.J."/>
            <person name="Hornburger P."/>
            <person name="Mueller R.-W."/>
            <person name="Bruemmer F."/>
            <person name="Labrenz M."/>
            <person name="Spormann A.M."/>
            <person name="Op den Camp H."/>
            <person name="Overmann J."/>
            <person name="Amann R."/>
            <person name="Jetten M.S.M."/>
            <person name="Mascher T."/>
            <person name="Medema M.H."/>
            <person name="Devos D.P."/>
            <person name="Kaster A.-K."/>
            <person name="Ovreas L."/>
            <person name="Rohde M."/>
            <person name="Galperin M.Y."/>
            <person name="Jogler C."/>
        </authorList>
    </citation>
    <scope>NUCLEOTIDE SEQUENCE [LARGE SCALE GENOMIC DNA]</scope>
    <source>
        <strain evidence="1 2">Spa11</strain>
    </source>
</reference>
<dbReference type="KEGG" id="bmei:Spa11_44950"/>
<protein>
    <submittedName>
        <fullName evidence="1">Uncharacterized protein</fullName>
    </submittedName>
</protein>
<name>A0A518KEP2_9BACT</name>
<proteinExistence type="predicted"/>
<keyword evidence="2" id="KW-1185">Reference proteome</keyword>